<accession>A0A835RH10</accession>
<evidence type="ECO:0000256" key="1">
    <source>
        <dbReference type="ARBA" id="ARBA00034773"/>
    </source>
</evidence>
<dbReference type="OrthoDB" id="684536at2759"/>
<dbReference type="Pfam" id="PF04520">
    <property type="entry name" value="Senescence_reg"/>
    <property type="match status" value="1"/>
</dbReference>
<evidence type="ECO:0000313" key="4">
    <source>
        <dbReference type="Proteomes" id="UP000639772"/>
    </source>
</evidence>
<comment type="similarity">
    <text evidence="1">Belongs to the senescence regulator S40 family.</text>
</comment>
<feature type="region of interest" description="Disordered" evidence="2">
    <location>
        <begin position="76"/>
        <end position="101"/>
    </location>
</feature>
<dbReference type="GO" id="GO:0010150">
    <property type="term" value="P:leaf senescence"/>
    <property type="evidence" value="ECO:0007669"/>
    <property type="project" value="UniProtKB-ARBA"/>
</dbReference>
<name>A0A835RH10_VANPL</name>
<proteinExistence type="inferred from homology"/>
<dbReference type="Proteomes" id="UP000639772">
    <property type="component" value="Chromosome 3"/>
</dbReference>
<gene>
    <name evidence="3" type="ORF">HPP92_007166</name>
</gene>
<organism evidence="3 4">
    <name type="scientific">Vanilla planifolia</name>
    <name type="common">Vanilla</name>
    <dbReference type="NCBI Taxonomy" id="51239"/>
    <lineage>
        <taxon>Eukaryota</taxon>
        <taxon>Viridiplantae</taxon>
        <taxon>Streptophyta</taxon>
        <taxon>Embryophyta</taxon>
        <taxon>Tracheophyta</taxon>
        <taxon>Spermatophyta</taxon>
        <taxon>Magnoliopsida</taxon>
        <taxon>Liliopsida</taxon>
        <taxon>Asparagales</taxon>
        <taxon>Orchidaceae</taxon>
        <taxon>Vanilloideae</taxon>
        <taxon>Vanilleae</taxon>
        <taxon>Vanilla</taxon>
    </lineage>
</organism>
<evidence type="ECO:0008006" key="5">
    <source>
        <dbReference type="Google" id="ProtNLM"/>
    </source>
</evidence>
<reference evidence="3 4" key="1">
    <citation type="journal article" date="2020" name="Nat. Food">
        <title>A phased Vanilla planifolia genome enables genetic improvement of flavour and production.</title>
        <authorList>
            <person name="Hasing T."/>
            <person name="Tang H."/>
            <person name="Brym M."/>
            <person name="Khazi F."/>
            <person name="Huang T."/>
            <person name="Chambers A.H."/>
        </authorList>
    </citation>
    <scope>NUCLEOTIDE SEQUENCE [LARGE SCALE GENOMIC DNA]</scope>
    <source>
        <tissue evidence="3">Leaf</tissue>
    </source>
</reference>
<protein>
    <recommendedName>
        <fullName evidence="5">Senescence regulator</fullName>
    </recommendedName>
</protein>
<dbReference type="AlphaFoldDB" id="A0A835RH10"/>
<dbReference type="PANTHER" id="PTHR33083">
    <property type="entry name" value="EXPRESSED PROTEIN"/>
    <property type="match status" value="1"/>
</dbReference>
<feature type="region of interest" description="Disordered" evidence="2">
    <location>
        <begin position="1"/>
        <end position="29"/>
    </location>
</feature>
<dbReference type="PANTHER" id="PTHR33083:SF123">
    <property type="entry name" value="EXPRESSED PROTEIN"/>
    <property type="match status" value="1"/>
</dbReference>
<feature type="compositionally biased region" description="Low complexity" evidence="2">
    <location>
        <begin position="76"/>
        <end position="85"/>
    </location>
</feature>
<comment type="caution">
    <text evidence="3">The sequence shown here is derived from an EMBL/GenBank/DDBJ whole genome shotgun (WGS) entry which is preliminary data.</text>
</comment>
<dbReference type="InterPro" id="IPR007608">
    <property type="entry name" value="Senescence_reg_S40"/>
</dbReference>
<dbReference type="EMBL" id="JADCNM010000003">
    <property type="protein sequence ID" value="KAG0490303.1"/>
    <property type="molecule type" value="Genomic_DNA"/>
</dbReference>
<evidence type="ECO:0000313" key="3">
    <source>
        <dbReference type="EMBL" id="KAG0490303.1"/>
    </source>
</evidence>
<sequence>MKGSKEEGPTMAEEQITAESLPASPLRKNASPFSSSFRFLQFDDHQDSSLTPGNHFELDESDVIWSAGLCPELSSASGGSPALSSTDGGGSLPNSPTSGRRRPFLLEKYGLSAALAEDRVSPVQQCRAAINVPLRREVAVEVSKVFHQSAPLNVPSWQRGRRQPALALAKIEDACEDHEAVEDMLPPHLIVARSHEMAFSVFEGVGRTLKGRDLRRLRNAVFQKTGFLD</sequence>
<evidence type="ECO:0000256" key="2">
    <source>
        <dbReference type="SAM" id="MobiDB-lite"/>
    </source>
</evidence>